<dbReference type="Proteomes" id="UP001175227">
    <property type="component" value="Unassembled WGS sequence"/>
</dbReference>
<accession>A0AA39NXA3</accession>
<proteinExistence type="predicted"/>
<feature type="region of interest" description="Disordered" evidence="1">
    <location>
        <begin position="49"/>
        <end position="127"/>
    </location>
</feature>
<evidence type="ECO:0000256" key="1">
    <source>
        <dbReference type="SAM" id="MobiDB-lite"/>
    </source>
</evidence>
<sequence>MIFWYCGLGVGHHSTWEVICMFHEDTCRAFNLSEDIFDIGEDIVMEEVNSEEHNEETAPDMVTEEGWDNEEEVGEDDKSDWDTDLGDESEEEEEQTLDDGAEAELDDICDEDDNELTLEPDLGFSAL</sequence>
<feature type="compositionally biased region" description="Acidic residues" evidence="1">
    <location>
        <begin position="57"/>
        <end position="118"/>
    </location>
</feature>
<evidence type="ECO:0000313" key="2">
    <source>
        <dbReference type="EMBL" id="KAK0473553.1"/>
    </source>
</evidence>
<comment type="caution">
    <text evidence="2">The sequence shown here is derived from an EMBL/GenBank/DDBJ whole genome shotgun (WGS) entry which is preliminary data.</text>
</comment>
<reference evidence="2" key="1">
    <citation type="submission" date="2023-06" db="EMBL/GenBank/DDBJ databases">
        <authorList>
            <consortium name="Lawrence Berkeley National Laboratory"/>
            <person name="Ahrendt S."/>
            <person name="Sahu N."/>
            <person name="Indic B."/>
            <person name="Wong-Bajracharya J."/>
            <person name="Merenyi Z."/>
            <person name="Ke H.-M."/>
            <person name="Monk M."/>
            <person name="Kocsube S."/>
            <person name="Drula E."/>
            <person name="Lipzen A."/>
            <person name="Balint B."/>
            <person name="Henrissat B."/>
            <person name="Andreopoulos B."/>
            <person name="Martin F.M."/>
            <person name="Harder C.B."/>
            <person name="Rigling D."/>
            <person name="Ford K.L."/>
            <person name="Foster G.D."/>
            <person name="Pangilinan J."/>
            <person name="Papanicolaou A."/>
            <person name="Barry K."/>
            <person name="LaButti K."/>
            <person name="Viragh M."/>
            <person name="Koriabine M."/>
            <person name="Yan M."/>
            <person name="Riley R."/>
            <person name="Champramary S."/>
            <person name="Plett K.L."/>
            <person name="Tsai I.J."/>
            <person name="Slot J."/>
            <person name="Sipos G."/>
            <person name="Plett J."/>
            <person name="Nagy L.G."/>
            <person name="Grigoriev I.V."/>
        </authorList>
    </citation>
    <scope>NUCLEOTIDE SEQUENCE</scope>
    <source>
        <strain evidence="2">ICMP 16352</strain>
    </source>
</reference>
<name>A0AA39NXA3_9AGAR</name>
<keyword evidence="3" id="KW-1185">Reference proteome</keyword>
<organism evidence="2 3">
    <name type="scientific">Armillaria novae-zelandiae</name>
    <dbReference type="NCBI Taxonomy" id="153914"/>
    <lineage>
        <taxon>Eukaryota</taxon>
        <taxon>Fungi</taxon>
        <taxon>Dikarya</taxon>
        <taxon>Basidiomycota</taxon>
        <taxon>Agaricomycotina</taxon>
        <taxon>Agaricomycetes</taxon>
        <taxon>Agaricomycetidae</taxon>
        <taxon>Agaricales</taxon>
        <taxon>Marasmiineae</taxon>
        <taxon>Physalacriaceae</taxon>
        <taxon>Armillaria</taxon>
    </lineage>
</organism>
<dbReference type="AlphaFoldDB" id="A0AA39NXA3"/>
<evidence type="ECO:0000313" key="3">
    <source>
        <dbReference type="Proteomes" id="UP001175227"/>
    </source>
</evidence>
<protein>
    <submittedName>
        <fullName evidence="2">Uncharacterized protein</fullName>
    </submittedName>
</protein>
<gene>
    <name evidence="2" type="ORF">IW261DRAFT_1423476</name>
</gene>
<dbReference type="EMBL" id="JAUEPR010000032">
    <property type="protein sequence ID" value="KAK0473553.1"/>
    <property type="molecule type" value="Genomic_DNA"/>
</dbReference>